<keyword evidence="4 8" id="KW-0812">Transmembrane</keyword>
<keyword evidence="6 8" id="KW-0472">Membrane</keyword>
<feature type="transmembrane region" description="Helical" evidence="8">
    <location>
        <begin position="172"/>
        <end position="198"/>
    </location>
</feature>
<dbReference type="AlphaFoldDB" id="T0GWL8"/>
<comment type="caution">
    <text evidence="10">The sequence shown here is derived from an EMBL/GenBank/DDBJ whole genome shotgun (WGS) entry which is preliminary data.</text>
</comment>
<evidence type="ECO:0000313" key="10">
    <source>
        <dbReference type="EMBL" id="EQB08341.1"/>
    </source>
</evidence>
<gene>
    <name evidence="10" type="ORF">L288_08300</name>
</gene>
<evidence type="ECO:0000256" key="8">
    <source>
        <dbReference type="SAM" id="Phobius"/>
    </source>
</evidence>
<feature type="transmembrane region" description="Helical" evidence="8">
    <location>
        <begin position="21"/>
        <end position="46"/>
    </location>
</feature>
<dbReference type="GO" id="GO:0022857">
    <property type="term" value="F:transmembrane transporter activity"/>
    <property type="evidence" value="ECO:0007669"/>
    <property type="project" value="InterPro"/>
</dbReference>
<evidence type="ECO:0000256" key="6">
    <source>
        <dbReference type="ARBA" id="ARBA00023136"/>
    </source>
</evidence>
<dbReference type="PROSITE" id="PS50850">
    <property type="entry name" value="MFS"/>
    <property type="match status" value="1"/>
</dbReference>
<feature type="transmembrane region" description="Helical" evidence="8">
    <location>
        <begin position="262"/>
        <end position="284"/>
    </location>
</feature>
<evidence type="ECO:0000256" key="2">
    <source>
        <dbReference type="ARBA" id="ARBA00022448"/>
    </source>
</evidence>
<sequence length="558" mass="59574">MIIHRVSEADSLKAPSPFSIPVFRAVWFASLASNFGGLIQSVGAAWMMTSLSASPQLIALVPASTTLPIMLLSLWAGAVADNLDRRLVMLCCQIFMLLVSALLALSAWAGILTPWSLLAFTFAVGCATAINGPAWQASVGDMVPRAALPSAVSLNSMGFNLARSVGPGLGGVIVAAAGAAAAFLTNALSYIALVIVLLRWRPDRPPHPLPRERLGDAMRAGVRYVSMSPKIQTVLLRSGAFGVGASAISALMPLIARDLLHGGAMTFGTLSGGFGMGAVLGALSTSRLRSRFRIETIVRAASVLLGLGMAIAASSSLLVFAFAGLLLGGAGWVAALATFNISVQMSAPRWVLARAVALYQMSAFGGMAMGAWLFGWLAEHHGVATSLYTAAASQIAVALIGFFRPLPQTGEDNLDLQNHWREPQTAVPVEGRSGPVVVTIEYRIPAGSVVPFLAAMNERRRIRRRDGAHGWSLLRDLGDPELWLERYHVSTWLDYVRHNSRRTMADLANSEEIRRLHIGPNPPVVHRMIERQTGSLPLGRTPDPRELADPMTDPTRSS</sequence>
<reference evidence="10 11" key="1">
    <citation type="journal article" date="2013" name="Genome Announc.">
        <title>Draft Genome Sequence of Sphingobium quisquiliarum Strain P25T, a Novel Hexachlorocyclohexane (HCH)-Degrading Bacterium Isolated from an HCH Dumpsite.</title>
        <authorList>
            <person name="Kumar Singh A."/>
            <person name="Sangwan N."/>
            <person name="Sharma A."/>
            <person name="Gupta V."/>
            <person name="Khurana J.P."/>
            <person name="Lal R."/>
        </authorList>
    </citation>
    <scope>NUCLEOTIDE SEQUENCE [LARGE SCALE GENOMIC DNA]</scope>
    <source>
        <strain evidence="10 11">P25</strain>
    </source>
</reference>
<keyword evidence="5 8" id="KW-1133">Transmembrane helix</keyword>
<dbReference type="GO" id="GO:0005886">
    <property type="term" value="C:plasma membrane"/>
    <property type="evidence" value="ECO:0007669"/>
    <property type="project" value="UniProtKB-SubCell"/>
</dbReference>
<dbReference type="Gene3D" id="1.20.1250.20">
    <property type="entry name" value="MFS general substrate transporter like domains"/>
    <property type="match status" value="1"/>
</dbReference>
<keyword evidence="3" id="KW-1003">Cell membrane</keyword>
<evidence type="ECO:0000256" key="3">
    <source>
        <dbReference type="ARBA" id="ARBA00022475"/>
    </source>
</evidence>
<organism evidence="10 11">
    <name type="scientific">Sphingobium quisquiliarum P25</name>
    <dbReference type="NCBI Taxonomy" id="1329909"/>
    <lineage>
        <taxon>Bacteria</taxon>
        <taxon>Pseudomonadati</taxon>
        <taxon>Pseudomonadota</taxon>
        <taxon>Alphaproteobacteria</taxon>
        <taxon>Sphingomonadales</taxon>
        <taxon>Sphingomonadaceae</taxon>
        <taxon>Sphingobium</taxon>
    </lineage>
</organism>
<dbReference type="InterPro" id="IPR020846">
    <property type="entry name" value="MFS_dom"/>
</dbReference>
<keyword evidence="11" id="KW-1185">Reference proteome</keyword>
<feature type="transmembrane region" description="Helical" evidence="8">
    <location>
        <begin position="87"/>
        <end position="109"/>
    </location>
</feature>
<evidence type="ECO:0000256" key="7">
    <source>
        <dbReference type="SAM" id="MobiDB-lite"/>
    </source>
</evidence>
<evidence type="ECO:0000259" key="9">
    <source>
        <dbReference type="PROSITE" id="PS50850"/>
    </source>
</evidence>
<comment type="subcellular location">
    <subcellularLocation>
        <location evidence="1">Cell membrane</location>
        <topology evidence="1">Multi-pass membrane protein</topology>
    </subcellularLocation>
</comment>
<feature type="domain" description="Major facilitator superfamily (MFS) profile" evidence="9">
    <location>
        <begin position="22"/>
        <end position="408"/>
    </location>
</feature>
<accession>T0GWL8</accession>
<protein>
    <submittedName>
        <fullName evidence="10">ABC transporter permease</fullName>
    </submittedName>
</protein>
<dbReference type="InterPro" id="IPR010290">
    <property type="entry name" value="TM_effector"/>
</dbReference>
<dbReference type="PATRIC" id="fig|1329909.3.peg.1602"/>
<dbReference type="InterPro" id="IPR036259">
    <property type="entry name" value="MFS_trans_sf"/>
</dbReference>
<evidence type="ECO:0000313" key="11">
    <source>
        <dbReference type="Proteomes" id="UP000015525"/>
    </source>
</evidence>
<feature type="transmembrane region" description="Helical" evidence="8">
    <location>
        <begin position="319"/>
        <end position="339"/>
    </location>
</feature>
<dbReference type="Proteomes" id="UP000015525">
    <property type="component" value="Unassembled WGS sequence"/>
</dbReference>
<evidence type="ECO:0000256" key="5">
    <source>
        <dbReference type="ARBA" id="ARBA00022989"/>
    </source>
</evidence>
<dbReference type="PANTHER" id="PTHR23513">
    <property type="entry name" value="INTEGRAL MEMBRANE EFFLUX PROTEIN-RELATED"/>
    <property type="match status" value="1"/>
</dbReference>
<feature type="transmembrane region" description="Helical" evidence="8">
    <location>
        <begin position="383"/>
        <end position="403"/>
    </location>
</feature>
<dbReference type="EMBL" id="ATHO01000070">
    <property type="protein sequence ID" value="EQB08341.1"/>
    <property type="molecule type" value="Genomic_DNA"/>
</dbReference>
<name>T0GWL8_9SPHN</name>
<evidence type="ECO:0000256" key="4">
    <source>
        <dbReference type="ARBA" id="ARBA00022692"/>
    </source>
</evidence>
<dbReference type="PANTHER" id="PTHR23513:SF11">
    <property type="entry name" value="STAPHYLOFERRIN A TRANSPORTER"/>
    <property type="match status" value="1"/>
</dbReference>
<dbReference type="SUPFAM" id="SSF103473">
    <property type="entry name" value="MFS general substrate transporter"/>
    <property type="match status" value="1"/>
</dbReference>
<feature type="transmembrane region" description="Helical" evidence="8">
    <location>
        <begin position="58"/>
        <end position="80"/>
    </location>
</feature>
<feature type="transmembrane region" description="Helical" evidence="8">
    <location>
        <begin position="296"/>
        <end position="313"/>
    </location>
</feature>
<dbReference type="Pfam" id="PF05977">
    <property type="entry name" value="MFS_3"/>
    <property type="match status" value="1"/>
</dbReference>
<feature type="transmembrane region" description="Helical" evidence="8">
    <location>
        <begin position="234"/>
        <end position="256"/>
    </location>
</feature>
<feature type="region of interest" description="Disordered" evidence="7">
    <location>
        <begin position="533"/>
        <end position="558"/>
    </location>
</feature>
<feature type="transmembrane region" description="Helical" evidence="8">
    <location>
        <begin position="351"/>
        <end position="377"/>
    </location>
</feature>
<dbReference type="CDD" id="cd06173">
    <property type="entry name" value="MFS_MefA_like"/>
    <property type="match status" value="1"/>
</dbReference>
<proteinExistence type="predicted"/>
<evidence type="ECO:0000256" key="1">
    <source>
        <dbReference type="ARBA" id="ARBA00004651"/>
    </source>
</evidence>
<keyword evidence="2" id="KW-0813">Transport</keyword>